<feature type="transmembrane region" description="Helical" evidence="16">
    <location>
        <begin position="168"/>
        <end position="191"/>
    </location>
</feature>
<gene>
    <name evidence="21" type="ORF">g.30401</name>
    <name evidence="20" type="ORF">g.30408</name>
    <name evidence="19" type="ORF">g.30420</name>
</gene>
<feature type="domain" description="ABC transmembrane type-1" evidence="18">
    <location>
        <begin position="315"/>
        <end position="596"/>
    </location>
</feature>
<dbReference type="PROSITE" id="PS00211">
    <property type="entry name" value="ABC_TRANSPORTER_1"/>
    <property type="match status" value="2"/>
</dbReference>
<dbReference type="Pfam" id="PF24357">
    <property type="entry name" value="TMD0_ABC"/>
    <property type="match status" value="1"/>
</dbReference>
<dbReference type="CDD" id="cd03244">
    <property type="entry name" value="ABCC_MRP_domain2"/>
    <property type="match status" value="1"/>
</dbReference>
<proteinExistence type="inferred from homology"/>
<evidence type="ECO:0000259" key="17">
    <source>
        <dbReference type="PROSITE" id="PS50893"/>
    </source>
</evidence>
<evidence type="ECO:0000256" key="14">
    <source>
        <dbReference type="ARBA" id="ARBA00047523"/>
    </source>
</evidence>
<dbReference type="PROSITE" id="PS50893">
    <property type="entry name" value="ABC_TRANSPORTER_2"/>
    <property type="match status" value="2"/>
</dbReference>
<evidence type="ECO:0000256" key="2">
    <source>
        <dbReference type="ARBA" id="ARBA00004651"/>
    </source>
</evidence>
<evidence type="ECO:0000256" key="13">
    <source>
        <dbReference type="ARBA" id="ARBA00024220"/>
    </source>
</evidence>
<evidence type="ECO:0000256" key="12">
    <source>
        <dbReference type="ARBA" id="ARBA00023136"/>
    </source>
</evidence>
<keyword evidence="7" id="KW-0677">Repeat</keyword>
<comment type="catalytic activity">
    <reaction evidence="14">
        <text>leukotriene C4(in) + ATP + H2O = leukotriene C4(out) + ADP + phosphate + H(+)</text>
        <dbReference type="Rhea" id="RHEA:38963"/>
        <dbReference type="ChEBI" id="CHEBI:15377"/>
        <dbReference type="ChEBI" id="CHEBI:15378"/>
        <dbReference type="ChEBI" id="CHEBI:30616"/>
        <dbReference type="ChEBI" id="CHEBI:43474"/>
        <dbReference type="ChEBI" id="CHEBI:57973"/>
        <dbReference type="ChEBI" id="CHEBI:456216"/>
    </reaction>
    <physiologicalReaction direction="left-to-right" evidence="14">
        <dbReference type="Rhea" id="RHEA:38964"/>
    </physiologicalReaction>
</comment>
<dbReference type="GO" id="GO:0015431">
    <property type="term" value="F:ABC-type glutathione S-conjugate transporter activity"/>
    <property type="evidence" value="ECO:0007669"/>
    <property type="project" value="UniProtKB-EC"/>
</dbReference>
<dbReference type="InterPro" id="IPR003439">
    <property type="entry name" value="ABC_transporter-like_ATP-bd"/>
</dbReference>
<dbReference type="SMART" id="SM00382">
    <property type="entry name" value="AAA"/>
    <property type="match status" value="2"/>
</dbReference>
<keyword evidence="10" id="KW-1278">Translocase</keyword>
<feature type="transmembrane region" description="Helical" evidence="16">
    <location>
        <begin position="530"/>
        <end position="559"/>
    </location>
</feature>
<feature type="transmembrane region" description="Helical" evidence="16">
    <location>
        <begin position="326"/>
        <end position="342"/>
    </location>
</feature>
<reference evidence="20" key="1">
    <citation type="submission" date="2015-12" db="EMBL/GenBank/DDBJ databases">
        <title>De novo transcriptome assembly of four potential Pierce s Disease insect vectors from Arizona vineyards.</title>
        <authorList>
            <person name="Tassone E.E."/>
        </authorList>
    </citation>
    <scope>NUCLEOTIDE SEQUENCE</scope>
</reference>
<keyword evidence="4" id="KW-0813">Transport</keyword>
<dbReference type="InterPro" id="IPR050173">
    <property type="entry name" value="ABC_transporter_C-like"/>
</dbReference>
<dbReference type="PANTHER" id="PTHR24223:SF443">
    <property type="entry name" value="MULTIDRUG-RESISTANCE LIKE PROTEIN 1, ISOFORM I"/>
    <property type="match status" value="1"/>
</dbReference>
<keyword evidence="6 16" id="KW-0812">Transmembrane</keyword>
<feature type="transmembrane region" description="Helical" evidence="16">
    <location>
        <begin position="354"/>
        <end position="374"/>
    </location>
</feature>
<dbReference type="SUPFAM" id="SSF90123">
    <property type="entry name" value="ABC transporter transmembrane region"/>
    <property type="match status" value="2"/>
</dbReference>
<evidence type="ECO:0000256" key="11">
    <source>
        <dbReference type="ARBA" id="ARBA00022989"/>
    </source>
</evidence>
<comment type="similarity">
    <text evidence="3">Belongs to the ABC transporter superfamily. ABCC family. Conjugate transporter (TC 3.A.1.208) subfamily.</text>
</comment>
<feature type="transmembrane region" description="Helical" evidence="16">
    <location>
        <begin position="1105"/>
        <end position="1125"/>
    </location>
</feature>
<evidence type="ECO:0000256" key="9">
    <source>
        <dbReference type="ARBA" id="ARBA00022840"/>
    </source>
</evidence>
<dbReference type="EMBL" id="GEDC01005564">
    <property type="protein sequence ID" value="JAS31734.1"/>
    <property type="molecule type" value="Transcribed_RNA"/>
</dbReference>
<feature type="region of interest" description="Disordered" evidence="15">
    <location>
        <begin position="881"/>
        <end position="930"/>
    </location>
</feature>
<dbReference type="InterPro" id="IPR056227">
    <property type="entry name" value="TMD0_ABC"/>
</dbReference>
<dbReference type="InterPro" id="IPR005292">
    <property type="entry name" value="MRP"/>
</dbReference>
<dbReference type="GO" id="GO:0005886">
    <property type="term" value="C:plasma membrane"/>
    <property type="evidence" value="ECO:0007669"/>
    <property type="project" value="UniProtKB-SubCell"/>
</dbReference>
<evidence type="ECO:0000256" key="10">
    <source>
        <dbReference type="ARBA" id="ARBA00022967"/>
    </source>
</evidence>
<dbReference type="InterPro" id="IPR027417">
    <property type="entry name" value="P-loop_NTPase"/>
</dbReference>
<dbReference type="EC" id="7.6.2.3" evidence="13"/>
<dbReference type="PROSITE" id="PS50929">
    <property type="entry name" value="ABC_TM1F"/>
    <property type="match status" value="2"/>
</dbReference>
<dbReference type="InterPro" id="IPR003593">
    <property type="entry name" value="AAA+_ATPase"/>
</dbReference>
<feature type="domain" description="ABC transporter" evidence="17">
    <location>
        <begin position="1283"/>
        <end position="1517"/>
    </location>
</feature>
<feature type="domain" description="ABC transmembrane type-1" evidence="18">
    <location>
        <begin position="963"/>
        <end position="1247"/>
    </location>
</feature>
<dbReference type="CDD" id="cd03250">
    <property type="entry name" value="ABCC_MRP_domain1"/>
    <property type="match status" value="1"/>
</dbReference>
<dbReference type="InterPro" id="IPR017871">
    <property type="entry name" value="ABC_transporter-like_CS"/>
</dbReference>
<feature type="transmembrane region" description="Helical" evidence="16">
    <location>
        <begin position="69"/>
        <end position="94"/>
    </location>
</feature>
<dbReference type="FunFam" id="3.40.50.300:FF:000074">
    <property type="entry name" value="Multidrug resistance-associated protein 5 isoform 1"/>
    <property type="match status" value="1"/>
</dbReference>
<dbReference type="PANTHER" id="PTHR24223">
    <property type="entry name" value="ATP-BINDING CASSETTE SUB-FAMILY C"/>
    <property type="match status" value="1"/>
</dbReference>
<evidence type="ECO:0000313" key="19">
    <source>
        <dbReference type="EMBL" id="JAS12179.1"/>
    </source>
</evidence>
<keyword evidence="5" id="KW-1003">Cell membrane</keyword>
<evidence type="ECO:0000256" key="1">
    <source>
        <dbReference type="ARBA" id="ARBA00004128"/>
    </source>
</evidence>
<evidence type="ECO:0000313" key="21">
    <source>
        <dbReference type="EMBL" id="JAS33605.1"/>
    </source>
</evidence>
<dbReference type="FunFam" id="3.40.50.300:FF:000812">
    <property type="entry name" value="multidrug resistance-associated protein 1 isoform X15"/>
    <property type="match status" value="1"/>
</dbReference>
<dbReference type="FunFam" id="1.20.1560.10:FF:000001">
    <property type="entry name" value="ATP-binding cassette subfamily C member 1"/>
    <property type="match status" value="1"/>
</dbReference>
<feature type="transmembrane region" description="Helical" evidence="16">
    <location>
        <begin position="36"/>
        <end position="57"/>
    </location>
</feature>
<dbReference type="EMBL" id="GEDC01025119">
    <property type="protein sequence ID" value="JAS12179.1"/>
    <property type="molecule type" value="Transcribed_RNA"/>
</dbReference>
<evidence type="ECO:0000256" key="3">
    <source>
        <dbReference type="ARBA" id="ARBA00009726"/>
    </source>
</evidence>
<keyword evidence="8" id="KW-0547">Nucleotide-binding</keyword>
<dbReference type="GO" id="GO:0005524">
    <property type="term" value="F:ATP binding"/>
    <property type="evidence" value="ECO:0007669"/>
    <property type="project" value="UniProtKB-KW"/>
</dbReference>
<keyword evidence="12 16" id="KW-0472">Membrane</keyword>
<feature type="domain" description="ABC transporter" evidence="17">
    <location>
        <begin position="628"/>
        <end position="854"/>
    </location>
</feature>
<evidence type="ECO:0000256" key="5">
    <source>
        <dbReference type="ARBA" id="ARBA00022475"/>
    </source>
</evidence>
<feature type="compositionally biased region" description="Polar residues" evidence="15">
    <location>
        <begin position="891"/>
        <end position="910"/>
    </location>
</feature>
<evidence type="ECO:0000313" key="20">
    <source>
        <dbReference type="EMBL" id="JAS31734.1"/>
    </source>
</evidence>
<sequence>MAADGLDYFCGSKFWDANVTWNTENPDLTICFEKTILVWIPCVFLWLFSPLEVYYILHSKYRDISWNLLNACKVFFNLVIIVHCIGDFVFAVVQMMSNQMVHLVDIYSPAIKFVSFSLVLILTVFNKVRGIRASGLQFLFWFLLVISGVPQFRTFLQQFLNETISEPIYEWVSYMVYFCAVCIMFILNFFADSEPRFSEYPTVERLCPEVSASFPSKLTFSWFDSLALLGFKQPLEANNLWHLKYEDTSTEVVPLFEKYWSESVRKAANVPQHKASFLKRSGSVDIIGNSTGNTPTKHQASILPALCKAFGPTFLFGSFLKLMQDLLSFVSPQILSLLIAFIKGKESMWRGYLYAIVLLLAASCQTIFLAQYFFRMSIVGLRIRTALISAIYRKALRMSNSARKESTVGEIVNLMAVDAQRFMDLTAYLNMIWSAPLQIALALFFLWQTLGPSVLAGLAVMIVLIPVNGVIASKAKGLQIRQMKNKDERVKLMNEILSGIKVLKLYAWEPSFEQQVLRIRNKEMKVLKQAAYLNAATSFIWACAPFMVSLVTFAVYVLVDENNVLDAQKAFVSLSLFNILRFPLSMLPMLISNMVQTSVSVKRINKFMNSEELDPNSVTHDHSEKDPLVMENGTFSWGDSQEDAVILRNINIRVKQGALVAVVGTVGSGKSSLVSAFLGEMDRITGRVNTKGSVAYVPQQAWIQNATMKENIIFGKSFDQNSYNRIVKGCALQQDLDMLPAGDKTEIGEKGINLSGGQKQRVSLARAVYNDSDVYFLDDPLSAVDSHVGKHIFENVIGPKGILKKKTRVLVTHSITFLPEVDLILVMKDGTVSESGTYKELLAKKGAFSDFLIQHLQEVDEETESELDDLKQQLIESNTELRKKFERQKSTESGSLRQRSNHSESGSVASLNRRRSSSSSEEKVPIEKKPGDKLIEAEKAETGGVKKQVYLYYLKSVGGLLTIATIALNIVYQVFSIGSNVWLSEWSSDTSIIVNGTQDTSKRDMYLGVYAGFGLGQVVTILVATLTLYLGLLSAARLLHYAVLINILRTPMEFFDVTPVGRILNRFSKDVEAVDQTLPDVIRGWLSCFMSVVATMVVISSITPIFLVVIIPIGIIYFFVQRFYVATSRQLKRLESISRSPIYSHFGESIQGASSIRAYGVQSKFITESEQKVDFNQVCLYPSLISNRWLAVRLETVGNLIIFFSSLFAVLSRDTTNAGLVGLSVSYALQITQTLNWLVRMTSDVETNIVAVERIKEYGETPQEAPWEKSPGPPDDWPNKGQVDFLDYQVRYREGLDLVLKGINFRVNGGEKVGIVGRTGAGKSSLTLSLFRILEAANGQILIDGIDISSLGLHALRSRLTIIPQDPVLFSGTLRMNLDPFGKEKDEDIWRALEHSHLKNFVKGLSAGLQHQVSEGGENLSVGQRQLICLGRALLRKTKVLILDEATAAVDLETDDLIQRTIRTEFKDCTVLTIAHRLNTIMDSDRVVVLDKGAIVEYDSPPNLLKNRSSIFFSMAKDANLV</sequence>
<dbReference type="EMBL" id="GEDC01003693">
    <property type="protein sequence ID" value="JAS33605.1"/>
    <property type="molecule type" value="Transcribed_RNA"/>
</dbReference>
<dbReference type="FunFam" id="1.20.1560.10:FF:000041">
    <property type="entry name" value="Multidrug-Resistance like protein 1, isoform C"/>
    <property type="match status" value="1"/>
</dbReference>
<evidence type="ECO:0000259" key="18">
    <source>
        <dbReference type="PROSITE" id="PS50929"/>
    </source>
</evidence>
<comment type="subcellular location">
    <subcellularLocation>
        <location evidence="2">Cell membrane</location>
        <topology evidence="2">Multi-pass membrane protein</topology>
    </subcellularLocation>
    <subcellularLocation>
        <location evidence="1">Vacuole membrane</location>
        <topology evidence="1">Multi-pass membrane protein</topology>
    </subcellularLocation>
</comment>
<evidence type="ECO:0000256" key="8">
    <source>
        <dbReference type="ARBA" id="ARBA00022741"/>
    </source>
</evidence>
<organism evidence="20">
    <name type="scientific">Clastoptera arizonana</name>
    <name type="common">Arizona spittle bug</name>
    <dbReference type="NCBI Taxonomy" id="38151"/>
    <lineage>
        <taxon>Eukaryota</taxon>
        <taxon>Metazoa</taxon>
        <taxon>Ecdysozoa</taxon>
        <taxon>Arthropoda</taxon>
        <taxon>Hexapoda</taxon>
        <taxon>Insecta</taxon>
        <taxon>Pterygota</taxon>
        <taxon>Neoptera</taxon>
        <taxon>Paraneoptera</taxon>
        <taxon>Hemiptera</taxon>
        <taxon>Auchenorrhyncha</taxon>
        <taxon>Cercopoidea</taxon>
        <taxon>Clastopteridae</taxon>
        <taxon>Clastoptera</taxon>
    </lineage>
</organism>
<evidence type="ECO:0000256" key="7">
    <source>
        <dbReference type="ARBA" id="ARBA00022737"/>
    </source>
</evidence>
<feature type="transmembrane region" description="Helical" evidence="16">
    <location>
        <begin position="571"/>
        <end position="595"/>
    </location>
</feature>
<dbReference type="SUPFAM" id="SSF52540">
    <property type="entry name" value="P-loop containing nucleoside triphosphate hydrolases"/>
    <property type="match status" value="2"/>
</dbReference>
<protein>
    <recommendedName>
        <fullName evidence="13">ABC-type glutathione-S-conjugate transporter</fullName>
        <ecNumber evidence="13">7.6.2.3</ecNumber>
    </recommendedName>
</protein>
<dbReference type="CDD" id="cd18595">
    <property type="entry name" value="ABC_6TM_MRP1_2_3_6_D1_like"/>
    <property type="match status" value="1"/>
</dbReference>
<feature type="transmembrane region" description="Helical" evidence="16">
    <location>
        <begin position="425"/>
        <end position="447"/>
    </location>
</feature>
<dbReference type="Pfam" id="PF00664">
    <property type="entry name" value="ABC_membrane"/>
    <property type="match status" value="2"/>
</dbReference>
<dbReference type="CDD" id="cd18603">
    <property type="entry name" value="ABC_6TM_MRP1_2_3_6_D2_like"/>
    <property type="match status" value="1"/>
</dbReference>
<keyword evidence="9" id="KW-0067">ATP-binding</keyword>
<dbReference type="Pfam" id="PF00005">
    <property type="entry name" value="ABC_tran"/>
    <property type="match status" value="2"/>
</dbReference>
<evidence type="ECO:0000256" key="16">
    <source>
        <dbReference type="SAM" id="Phobius"/>
    </source>
</evidence>
<dbReference type="Gene3D" id="1.20.1560.10">
    <property type="entry name" value="ABC transporter type 1, transmembrane domain"/>
    <property type="match status" value="2"/>
</dbReference>
<dbReference type="NCBIfam" id="TIGR00957">
    <property type="entry name" value="MRP_assoc_pro"/>
    <property type="match status" value="1"/>
</dbReference>
<dbReference type="InterPro" id="IPR011527">
    <property type="entry name" value="ABC1_TM_dom"/>
</dbReference>
<dbReference type="GO" id="GO:0005774">
    <property type="term" value="C:vacuolar membrane"/>
    <property type="evidence" value="ECO:0007669"/>
    <property type="project" value="UniProtKB-SubCell"/>
</dbReference>
<feature type="compositionally biased region" description="Basic and acidic residues" evidence="15">
    <location>
        <begin position="881"/>
        <end position="890"/>
    </location>
</feature>
<keyword evidence="11 16" id="KW-1133">Transmembrane helix</keyword>
<feature type="transmembrane region" description="Helical" evidence="16">
    <location>
        <begin position="1009"/>
        <end position="1032"/>
    </location>
</feature>
<name>A0A1B6E1F3_9HEMI</name>
<feature type="transmembrane region" description="Helical" evidence="16">
    <location>
        <begin position="952"/>
        <end position="975"/>
    </location>
</feature>
<feature type="transmembrane region" description="Helical" evidence="16">
    <location>
        <begin position="138"/>
        <end position="156"/>
    </location>
</feature>
<dbReference type="GO" id="GO:0016887">
    <property type="term" value="F:ATP hydrolysis activity"/>
    <property type="evidence" value="ECO:0007669"/>
    <property type="project" value="InterPro"/>
</dbReference>
<evidence type="ECO:0000256" key="6">
    <source>
        <dbReference type="ARBA" id="ARBA00022692"/>
    </source>
</evidence>
<dbReference type="Gene3D" id="3.40.50.300">
    <property type="entry name" value="P-loop containing nucleotide triphosphate hydrolases"/>
    <property type="match status" value="2"/>
</dbReference>
<accession>A0A1B6E1F3</accession>
<feature type="compositionally biased region" description="Basic and acidic residues" evidence="15">
    <location>
        <begin position="920"/>
        <end position="930"/>
    </location>
</feature>
<dbReference type="InterPro" id="IPR036640">
    <property type="entry name" value="ABC1_TM_sf"/>
</dbReference>
<feature type="transmembrane region" description="Helical" evidence="16">
    <location>
        <begin position="453"/>
        <end position="473"/>
    </location>
</feature>
<evidence type="ECO:0000256" key="4">
    <source>
        <dbReference type="ARBA" id="ARBA00022448"/>
    </source>
</evidence>
<evidence type="ECO:0000256" key="15">
    <source>
        <dbReference type="SAM" id="MobiDB-lite"/>
    </source>
</evidence>
<feature type="transmembrane region" description="Helical" evidence="16">
    <location>
        <begin position="106"/>
        <end position="126"/>
    </location>
</feature>